<evidence type="ECO:0008006" key="4">
    <source>
        <dbReference type="Google" id="ProtNLM"/>
    </source>
</evidence>
<keyword evidence="3" id="KW-1185">Reference proteome</keyword>
<feature type="region of interest" description="Disordered" evidence="1">
    <location>
        <begin position="254"/>
        <end position="277"/>
    </location>
</feature>
<organism evidence="2 3">
    <name type="scientific">Actinoplanes sichuanensis</name>
    <dbReference type="NCBI Taxonomy" id="512349"/>
    <lineage>
        <taxon>Bacteria</taxon>
        <taxon>Bacillati</taxon>
        <taxon>Actinomycetota</taxon>
        <taxon>Actinomycetes</taxon>
        <taxon>Micromonosporales</taxon>
        <taxon>Micromonosporaceae</taxon>
        <taxon>Actinoplanes</taxon>
    </lineage>
</organism>
<dbReference type="Proteomes" id="UP001597183">
    <property type="component" value="Unassembled WGS sequence"/>
</dbReference>
<reference evidence="3" key="1">
    <citation type="journal article" date="2019" name="Int. J. Syst. Evol. Microbiol.">
        <title>The Global Catalogue of Microorganisms (GCM) 10K type strain sequencing project: providing services to taxonomists for standard genome sequencing and annotation.</title>
        <authorList>
            <consortium name="The Broad Institute Genomics Platform"/>
            <consortium name="The Broad Institute Genome Sequencing Center for Infectious Disease"/>
            <person name="Wu L."/>
            <person name="Ma J."/>
        </authorList>
    </citation>
    <scope>NUCLEOTIDE SEQUENCE [LARGE SCALE GENOMIC DNA]</scope>
    <source>
        <strain evidence="3">CCM 7526</strain>
    </source>
</reference>
<accession>A0ABW4A168</accession>
<proteinExistence type="predicted"/>
<protein>
    <recommendedName>
        <fullName evidence="4">Band 7 domain-containing protein</fullName>
    </recommendedName>
</protein>
<name>A0ABW4A168_9ACTN</name>
<feature type="region of interest" description="Disordered" evidence="1">
    <location>
        <begin position="314"/>
        <end position="344"/>
    </location>
</feature>
<comment type="caution">
    <text evidence="2">The sequence shown here is derived from an EMBL/GenBank/DDBJ whole genome shotgun (WGS) entry which is preliminary data.</text>
</comment>
<gene>
    <name evidence="2" type="ORF">ACFQ5G_01565</name>
</gene>
<evidence type="ECO:0000313" key="2">
    <source>
        <dbReference type="EMBL" id="MFD1364025.1"/>
    </source>
</evidence>
<feature type="compositionally biased region" description="Basic and acidic residues" evidence="1">
    <location>
        <begin position="322"/>
        <end position="338"/>
    </location>
</feature>
<dbReference type="RefSeq" id="WP_317794059.1">
    <property type="nucleotide sequence ID" value="NZ_AP028461.1"/>
</dbReference>
<evidence type="ECO:0000256" key="1">
    <source>
        <dbReference type="SAM" id="MobiDB-lite"/>
    </source>
</evidence>
<sequence length="344" mass="38894">MSPYPIVQSRPLDPPRRPFLTRRRDPAELPRPAAHEVLVFRMDGRYVLGGPGLGAGQDLLDADSVSVVDLRREVPVMIELSLPSAEFADFTVRVTFVCTVLDPILVVREGRSSLAPALYSHLRAHSRLLDVAVDFGIAEINSARRAIVAQIRAYLTVRPPAVNGVTMTLAGIEVLTPAELTEFEKARRHQRFDQELERERHAHKRVLSSEQLAFERTEMKEAMALIGDDPLRALHLAFAAGRVDAAAVAEQLRSERELERNTEREDRLRQQSQDREDRALQLDTQLQILRELSKRGHLDMVSVDMERMLQEIGVPEQLSTLHTRELSTARNDESGPELREEDDD</sequence>
<evidence type="ECO:0000313" key="3">
    <source>
        <dbReference type="Proteomes" id="UP001597183"/>
    </source>
</evidence>
<dbReference type="EMBL" id="JBHTMK010000004">
    <property type="protein sequence ID" value="MFD1364025.1"/>
    <property type="molecule type" value="Genomic_DNA"/>
</dbReference>
<feature type="region of interest" description="Disordered" evidence="1">
    <location>
        <begin position="1"/>
        <end position="25"/>
    </location>
</feature>